<sequence>MFRAKTYYSLAHKLLLLLTQLTSLTWMSISSFFPLTSARQKGGMKVLIVATRAFWRTSSSLYPIYYVVCYRF</sequence>
<accession>A0ABQ6W5S2</accession>
<evidence type="ECO:0000313" key="2">
    <source>
        <dbReference type="Proteomes" id="UP000325395"/>
    </source>
</evidence>
<reference evidence="1 2" key="1">
    <citation type="submission" date="2019-04" db="EMBL/GenBank/DDBJ databases">
        <authorList>
            <consortium name="DOE Joint Genome Institute"/>
            <person name="Mondo S."/>
            <person name="Kjaerbolling I."/>
            <person name="Vesth T."/>
            <person name="Frisvad J.C."/>
            <person name="Nybo J.L."/>
            <person name="Theobald S."/>
            <person name="Kildgaard S."/>
            <person name="Isbrandt T."/>
            <person name="Kuo A."/>
            <person name="Sato A."/>
            <person name="Lyhne E.K."/>
            <person name="Kogle M.E."/>
            <person name="Wiebenga A."/>
            <person name="Kun R.S."/>
            <person name="Lubbers R.J."/>
            <person name="Makela M.R."/>
            <person name="Barry K."/>
            <person name="Chovatia M."/>
            <person name="Clum A."/>
            <person name="Daum C."/>
            <person name="Haridas S."/>
            <person name="He G."/>
            <person name="LaButti K."/>
            <person name="Lipzen A."/>
            <person name="Riley R."/>
            <person name="Salamov A."/>
            <person name="Simmons B.A."/>
            <person name="Magnuson J.K."/>
            <person name="Henrissat B."/>
            <person name="Mortensen U.H."/>
            <person name="Larsen T.O."/>
            <person name="Devries R.P."/>
            <person name="Grigoriev I.V."/>
            <person name="Machida M."/>
            <person name="Baker S.E."/>
            <person name="Andersen M.R."/>
            <person name="Cantor M.N."/>
            <person name="Hua S.X."/>
        </authorList>
    </citation>
    <scope>NUCLEOTIDE SEQUENCE [LARGE SCALE GENOMIC DNA]</scope>
    <source>
        <strain evidence="1 2">CBS 117616</strain>
    </source>
</reference>
<protein>
    <recommendedName>
        <fullName evidence="3">Secreted protein</fullName>
    </recommendedName>
</protein>
<evidence type="ECO:0000313" key="1">
    <source>
        <dbReference type="EMBL" id="KAE8412495.1"/>
    </source>
</evidence>
<proteinExistence type="predicted"/>
<evidence type="ECO:0008006" key="3">
    <source>
        <dbReference type="Google" id="ProtNLM"/>
    </source>
</evidence>
<organism evidence="1 2">
    <name type="scientific">Aspergillus pseudocaelatus</name>
    <dbReference type="NCBI Taxonomy" id="1825620"/>
    <lineage>
        <taxon>Eukaryota</taxon>
        <taxon>Fungi</taxon>
        <taxon>Dikarya</taxon>
        <taxon>Ascomycota</taxon>
        <taxon>Pezizomycotina</taxon>
        <taxon>Eurotiomycetes</taxon>
        <taxon>Eurotiomycetidae</taxon>
        <taxon>Eurotiales</taxon>
        <taxon>Aspergillaceae</taxon>
        <taxon>Aspergillus</taxon>
        <taxon>Aspergillus subgen. Circumdati</taxon>
    </lineage>
</organism>
<keyword evidence="2" id="KW-1185">Reference proteome</keyword>
<gene>
    <name evidence="1" type="ORF">BDV36DRAFT_271501</name>
</gene>
<name>A0ABQ6W5S2_9EURO</name>
<dbReference type="Proteomes" id="UP000325395">
    <property type="component" value="Unassembled WGS sequence"/>
</dbReference>
<dbReference type="EMBL" id="ML735833">
    <property type="protein sequence ID" value="KAE8412495.1"/>
    <property type="molecule type" value="Genomic_DNA"/>
</dbReference>